<dbReference type="Proteomes" id="UP000671908">
    <property type="component" value="Chromosome"/>
</dbReference>
<sequence>MNAYVVLPAVLGFAGCFSVIVSVPLRSKKYAVKAGKCVLPLRRGNALAAKLSFLMCVLLVSLSLLGRLSFLINCIVCATGILGCEITARSLFIKKFKGVYENGIFINYPFISYGDIYSIPAFLWEDSAEALKGKTSLQIVLNNGKNITLSFESEEEFSKVIPYLSTGVHR</sequence>
<organism evidence="2 3">
    <name type="scientific">Treponema parvum</name>
    <dbReference type="NCBI Taxonomy" id="138851"/>
    <lineage>
        <taxon>Bacteria</taxon>
        <taxon>Pseudomonadati</taxon>
        <taxon>Spirochaetota</taxon>
        <taxon>Spirochaetia</taxon>
        <taxon>Spirochaetales</taxon>
        <taxon>Treponemataceae</taxon>
        <taxon>Treponema</taxon>
    </lineage>
</organism>
<evidence type="ECO:0000313" key="3">
    <source>
        <dbReference type="Proteomes" id="UP000671908"/>
    </source>
</evidence>
<evidence type="ECO:0000313" key="2">
    <source>
        <dbReference type="EMBL" id="QTQ14807.1"/>
    </source>
</evidence>
<reference evidence="2 3" key="1">
    <citation type="journal article" date="2021" name="Microbiol. Resour. Announc.">
        <title>Complete Genome Sequences of Three Human Oral Treponema parvum Isolates.</title>
        <authorList>
            <person name="Zeng H."/>
            <person name="Watt R.M."/>
        </authorList>
    </citation>
    <scope>NUCLEOTIDE SEQUENCE [LARGE SCALE GENOMIC DNA]</scope>
    <source>
        <strain evidence="2 3">ATCC 700770</strain>
    </source>
</reference>
<keyword evidence="1" id="KW-0812">Transmembrane</keyword>
<keyword evidence="1" id="KW-0472">Membrane</keyword>
<protein>
    <submittedName>
        <fullName evidence="2">Uncharacterized protein</fullName>
    </submittedName>
</protein>
<keyword evidence="1" id="KW-1133">Transmembrane helix</keyword>
<dbReference type="RefSeq" id="WP_210119448.1">
    <property type="nucleotide sequence ID" value="NZ_CP054142.1"/>
</dbReference>
<dbReference type="AlphaFoldDB" id="A0A975F5K8"/>
<keyword evidence="3" id="KW-1185">Reference proteome</keyword>
<evidence type="ECO:0000256" key="1">
    <source>
        <dbReference type="SAM" id="Phobius"/>
    </source>
</evidence>
<feature type="transmembrane region" description="Helical" evidence="1">
    <location>
        <begin position="46"/>
        <end position="64"/>
    </location>
</feature>
<feature type="transmembrane region" description="Helical" evidence="1">
    <location>
        <begin position="6"/>
        <end position="25"/>
    </location>
</feature>
<feature type="transmembrane region" description="Helical" evidence="1">
    <location>
        <begin position="70"/>
        <end position="88"/>
    </location>
</feature>
<accession>A0A975F5K8</accession>
<dbReference type="EMBL" id="CP054142">
    <property type="protein sequence ID" value="QTQ14807.1"/>
    <property type="molecule type" value="Genomic_DNA"/>
</dbReference>
<dbReference type="KEGG" id="tpav:HRQ91_10210"/>
<name>A0A975F5K8_9SPIR</name>
<proteinExistence type="predicted"/>
<gene>
    <name evidence="2" type="ORF">HRQ91_10210</name>
</gene>